<sequence length="256" mass="29870">MWKSDLQDERIKVTYLFHSGVSLEFAGCIVIIVYYQPADFAEILHPEVERLLRKQKKIYVLVSHAHSDHFDPIILAWSKLPCDITYIFSEDIRRQLPFQMSVQHFMKKGDTYQDDCLFVRAYGSTDQGVSFYLEVGAWKLFHAGDLNNWHWNEESTEEEIEQSESDFLRELADIEENCPELDLVCFPIDRRLGKDYMRGAEQFLSRIRVHYFIPIHFTSGGFSSIAAFRPIAACYGATFWEIKKECDNIIINKTGT</sequence>
<dbReference type="Gene3D" id="3.60.15.10">
    <property type="entry name" value="Ribonuclease Z/Hydroxyacylglutathione hydrolase-like"/>
    <property type="match status" value="1"/>
</dbReference>
<proteinExistence type="predicted"/>
<dbReference type="SUPFAM" id="SSF56281">
    <property type="entry name" value="Metallo-hydrolase/oxidoreductase"/>
    <property type="match status" value="1"/>
</dbReference>
<dbReference type="InterPro" id="IPR036866">
    <property type="entry name" value="RibonucZ/Hydroxyglut_hydro"/>
</dbReference>
<accession>A0A9E2L5X5</accession>
<dbReference type="AlphaFoldDB" id="A0A9E2L5X5"/>
<keyword evidence="1" id="KW-0472">Membrane</keyword>
<keyword evidence="1" id="KW-1133">Transmembrane helix</keyword>
<keyword evidence="1" id="KW-0812">Transmembrane</keyword>
<evidence type="ECO:0000313" key="3">
    <source>
        <dbReference type="Proteomes" id="UP000823865"/>
    </source>
</evidence>
<dbReference type="PANTHER" id="PTHR42967">
    <property type="entry name" value="METAL DEPENDENT HYDROLASE"/>
    <property type="match status" value="1"/>
</dbReference>
<organism evidence="2 3">
    <name type="scientific">Candidatus Paraprevotella stercoravium</name>
    <dbReference type="NCBI Taxonomy" id="2838725"/>
    <lineage>
        <taxon>Bacteria</taxon>
        <taxon>Pseudomonadati</taxon>
        <taxon>Bacteroidota</taxon>
        <taxon>Bacteroidia</taxon>
        <taxon>Bacteroidales</taxon>
        <taxon>Prevotellaceae</taxon>
        <taxon>Paraprevotella</taxon>
    </lineage>
</organism>
<dbReference type="PANTHER" id="PTHR42967:SF1">
    <property type="entry name" value="MBL FOLD METALLO-HYDROLASE"/>
    <property type="match status" value="1"/>
</dbReference>
<dbReference type="EMBL" id="JAHLFU010000148">
    <property type="protein sequence ID" value="MBU3853557.1"/>
    <property type="molecule type" value="Genomic_DNA"/>
</dbReference>
<dbReference type="Proteomes" id="UP000823865">
    <property type="component" value="Unassembled WGS sequence"/>
</dbReference>
<gene>
    <name evidence="2" type="ORF">H9789_07055</name>
</gene>
<protein>
    <submittedName>
        <fullName evidence="2">MBL fold metallo-hydrolase</fullName>
    </submittedName>
</protein>
<evidence type="ECO:0000256" key="1">
    <source>
        <dbReference type="SAM" id="Phobius"/>
    </source>
</evidence>
<comment type="caution">
    <text evidence="2">The sequence shown here is derived from an EMBL/GenBank/DDBJ whole genome shotgun (WGS) entry which is preliminary data.</text>
</comment>
<evidence type="ECO:0000313" key="2">
    <source>
        <dbReference type="EMBL" id="MBU3853557.1"/>
    </source>
</evidence>
<reference evidence="2" key="2">
    <citation type="submission" date="2021-04" db="EMBL/GenBank/DDBJ databases">
        <authorList>
            <person name="Gilroy R."/>
        </authorList>
    </citation>
    <scope>NUCLEOTIDE SEQUENCE</scope>
    <source>
        <strain evidence="2">G3-2149</strain>
    </source>
</reference>
<reference evidence="2" key="1">
    <citation type="journal article" date="2021" name="PeerJ">
        <title>Extensive microbial diversity within the chicken gut microbiome revealed by metagenomics and culture.</title>
        <authorList>
            <person name="Gilroy R."/>
            <person name="Ravi A."/>
            <person name="Getino M."/>
            <person name="Pursley I."/>
            <person name="Horton D.L."/>
            <person name="Alikhan N.F."/>
            <person name="Baker D."/>
            <person name="Gharbi K."/>
            <person name="Hall N."/>
            <person name="Watson M."/>
            <person name="Adriaenssens E.M."/>
            <person name="Foster-Nyarko E."/>
            <person name="Jarju S."/>
            <person name="Secka A."/>
            <person name="Antonio M."/>
            <person name="Oren A."/>
            <person name="Chaudhuri R.R."/>
            <person name="La Ragione R."/>
            <person name="Hildebrand F."/>
            <person name="Pallen M.J."/>
        </authorList>
    </citation>
    <scope>NUCLEOTIDE SEQUENCE</scope>
    <source>
        <strain evidence="2">G3-2149</strain>
    </source>
</reference>
<feature type="transmembrane region" description="Helical" evidence="1">
    <location>
        <begin position="12"/>
        <end position="35"/>
    </location>
</feature>
<name>A0A9E2L5X5_9BACT</name>